<name>A0AAD2PUQ4_9STRA</name>
<dbReference type="EMBL" id="CAKOGP040001792">
    <property type="protein sequence ID" value="CAJ1951906.1"/>
    <property type="molecule type" value="Genomic_DNA"/>
</dbReference>
<evidence type="ECO:0000256" key="5">
    <source>
        <dbReference type="ARBA" id="ARBA00022833"/>
    </source>
</evidence>
<dbReference type="Proteomes" id="UP001295423">
    <property type="component" value="Unassembled WGS sequence"/>
</dbReference>
<evidence type="ECO:0000256" key="1">
    <source>
        <dbReference type="ARBA" id="ARBA00001947"/>
    </source>
</evidence>
<feature type="transmembrane region" description="Helical" evidence="8">
    <location>
        <begin position="47"/>
        <end position="68"/>
    </location>
</feature>
<keyword evidence="8" id="KW-0472">Membrane</keyword>
<comment type="similarity">
    <text evidence="2">Belongs to the peptidase M50B family.</text>
</comment>
<keyword evidence="8" id="KW-0812">Transmembrane</keyword>
<feature type="compositionally biased region" description="Basic and acidic residues" evidence="7">
    <location>
        <begin position="298"/>
        <end position="308"/>
    </location>
</feature>
<feature type="region of interest" description="Disordered" evidence="7">
    <location>
        <begin position="288"/>
        <end position="312"/>
    </location>
</feature>
<evidence type="ECO:0000256" key="2">
    <source>
        <dbReference type="ARBA" id="ARBA00007931"/>
    </source>
</evidence>
<feature type="transmembrane region" description="Helical" evidence="8">
    <location>
        <begin position="234"/>
        <end position="252"/>
    </location>
</feature>
<feature type="transmembrane region" description="Helical" evidence="8">
    <location>
        <begin position="205"/>
        <end position="228"/>
    </location>
</feature>
<feature type="transmembrane region" description="Helical" evidence="8">
    <location>
        <begin position="108"/>
        <end position="131"/>
    </location>
</feature>
<gene>
    <name evidence="9" type="ORF">CYCCA115_LOCUS13297</name>
</gene>
<dbReference type="PANTHER" id="PTHR39188">
    <property type="entry name" value="MEMBRANE-ASSOCIATED ZINC METALLOPROTEASE M50B"/>
    <property type="match status" value="1"/>
</dbReference>
<feature type="region of interest" description="Disordered" evidence="7">
    <location>
        <begin position="327"/>
        <end position="351"/>
    </location>
</feature>
<dbReference type="AlphaFoldDB" id="A0AAD2PUQ4"/>
<keyword evidence="5" id="KW-0862">Zinc</keyword>
<reference evidence="9" key="1">
    <citation type="submission" date="2023-08" db="EMBL/GenBank/DDBJ databases">
        <authorList>
            <person name="Audoor S."/>
            <person name="Bilcke G."/>
        </authorList>
    </citation>
    <scope>NUCLEOTIDE SEQUENCE</scope>
</reference>
<feature type="compositionally biased region" description="Basic and acidic residues" evidence="7">
    <location>
        <begin position="327"/>
        <end position="339"/>
    </location>
</feature>
<protein>
    <submittedName>
        <fullName evidence="9">Uncharacterized protein</fullName>
    </submittedName>
</protein>
<sequence>MGMRTGLEGCSIPFGKVFKAPVSIHWTFIFNFLFQVIYAIINHTSSWKYIVMVAMIWGPFALMVVYVHEVGHLYANKKYGGTTYKATLWPLGGFSECYIEQCTCMQEFFVALAGPVTHIPQFFIWLIVMLASSDVGIDYYQQPFSFAAFDAGGPDDFFAEFGKQMLNFNLVLFVLNLFIPVYPLDSARMLAAVLVQCGLTTDRSCLVLIIFGFLLGLGCLIYGIMGIVGSSNDGITYLLAGLFLLYTIYGLFQYYNRRKVTSHPLFDADCYRERRTFVGGSNGVSRNYTNGRATDAAPRSRADIENGKKSRPSTFLQDDEFKLRKTKEVKQKRVSDSKPKVPSNKKMSYGKALKKAQKMKMGELKRECEQRGIYTNSFVEKVQFEEAYAKSFSNK</sequence>
<accession>A0AAD2PUQ4</accession>
<feature type="transmembrane region" description="Helical" evidence="8">
    <location>
        <begin position="165"/>
        <end position="184"/>
    </location>
</feature>
<evidence type="ECO:0000256" key="6">
    <source>
        <dbReference type="ARBA" id="ARBA00023049"/>
    </source>
</evidence>
<evidence type="ECO:0000256" key="8">
    <source>
        <dbReference type="SAM" id="Phobius"/>
    </source>
</evidence>
<dbReference type="GO" id="GO:0006508">
    <property type="term" value="P:proteolysis"/>
    <property type="evidence" value="ECO:0007669"/>
    <property type="project" value="UniProtKB-KW"/>
</dbReference>
<keyword evidence="8" id="KW-1133">Transmembrane helix</keyword>
<comment type="caution">
    <text evidence="9">The sequence shown here is derived from an EMBL/GenBank/DDBJ whole genome shotgun (WGS) entry which is preliminary data.</text>
</comment>
<evidence type="ECO:0000256" key="7">
    <source>
        <dbReference type="SAM" id="MobiDB-lite"/>
    </source>
</evidence>
<evidence type="ECO:0000313" key="10">
    <source>
        <dbReference type="Proteomes" id="UP001295423"/>
    </source>
</evidence>
<keyword evidence="4" id="KW-0378">Hydrolase</keyword>
<comment type="cofactor">
    <cofactor evidence="1">
        <name>Zn(2+)</name>
        <dbReference type="ChEBI" id="CHEBI:29105"/>
    </cofactor>
</comment>
<dbReference type="GO" id="GO:0008237">
    <property type="term" value="F:metallopeptidase activity"/>
    <property type="evidence" value="ECO:0007669"/>
    <property type="project" value="UniProtKB-KW"/>
</dbReference>
<organism evidence="9 10">
    <name type="scientific">Cylindrotheca closterium</name>
    <dbReference type="NCBI Taxonomy" id="2856"/>
    <lineage>
        <taxon>Eukaryota</taxon>
        <taxon>Sar</taxon>
        <taxon>Stramenopiles</taxon>
        <taxon>Ochrophyta</taxon>
        <taxon>Bacillariophyta</taxon>
        <taxon>Bacillariophyceae</taxon>
        <taxon>Bacillariophycidae</taxon>
        <taxon>Bacillariales</taxon>
        <taxon>Bacillariaceae</taxon>
        <taxon>Cylindrotheca</taxon>
    </lineage>
</organism>
<feature type="transmembrane region" description="Helical" evidence="8">
    <location>
        <begin position="20"/>
        <end position="41"/>
    </location>
</feature>
<keyword evidence="10" id="KW-1185">Reference proteome</keyword>
<dbReference type="PANTHER" id="PTHR39188:SF3">
    <property type="entry name" value="STAGE IV SPORULATION PROTEIN FB"/>
    <property type="match status" value="1"/>
</dbReference>
<keyword evidence="6" id="KW-0482">Metalloprotease</keyword>
<evidence type="ECO:0000256" key="3">
    <source>
        <dbReference type="ARBA" id="ARBA00022670"/>
    </source>
</evidence>
<evidence type="ECO:0000256" key="4">
    <source>
        <dbReference type="ARBA" id="ARBA00022801"/>
    </source>
</evidence>
<keyword evidence="3" id="KW-0645">Protease</keyword>
<evidence type="ECO:0000313" key="9">
    <source>
        <dbReference type="EMBL" id="CAJ1951906.1"/>
    </source>
</evidence>
<proteinExistence type="inferred from homology"/>